<dbReference type="AlphaFoldDB" id="A0A162U443"/>
<evidence type="ECO:0000256" key="1">
    <source>
        <dbReference type="SAM" id="Phobius"/>
    </source>
</evidence>
<sequence>MKKKKGFSLIFVLVGLVLIIIFGVYVSSLISKTYKKTYNSAKYDIKMIIQKNTSGNSNEVATVEVVDKNKNSIASTENPKSETKVLLKGEKYNIEVINKDSNIQLNLKDSFNKLIDSWQIENNMNTSDRTIILQMDADVDVNLYVKGTNEISDKILYIYFTKIKGNMSTDELLKYSFQNEGGVIQTYSNVYKR</sequence>
<dbReference type="STRING" id="1121326.CLMAG_04290"/>
<gene>
    <name evidence="2" type="ORF">CLMAG_04290</name>
</gene>
<keyword evidence="1" id="KW-1133">Transmembrane helix</keyword>
<keyword evidence="3" id="KW-1185">Reference proteome</keyword>
<comment type="caution">
    <text evidence="2">The sequence shown here is derived from an EMBL/GenBank/DDBJ whole genome shotgun (WGS) entry which is preliminary data.</text>
</comment>
<dbReference type="PATRIC" id="fig|1121326.3.peg.407"/>
<reference evidence="2 3" key="1">
    <citation type="submission" date="2016-04" db="EMBL/GenBank/DDBJ databases">
        <title>Genome sequence of Clostridium magnum DSM 2767.</title>
        <authorList>
            <person name="Poehlein A."/>
            <person name="Uhlig R."/>
            <person name="Fischer R."/>
            <person name="Bahl H."/>
            <person name="Daniel R."/>
        </authorList>
    </citation>
    <scope>NUCLEOTIDE SEQUENCE [LARGE SCALE GENOMIC DNA]</scope>
    <source>
        <strain evidence="2 3">DSM 2767</strain>
    </source>
</reference>
<dbReference type="EMBL" id="LWAE01000001">
    <property type="protein sequence ID" value="KZL93405.1"/>
    <property type="molecule type" value="Genomic_DNA"/>
</dbReference>
<evidence type="ECO:0000313" key="3">
    <source>
        <dbReference type="Proteomes" id="UP000076603"/>
    </source>
</evidence>
<name>A0A162U443_9CLOT</name>
<dbReference type="Proteomes" id="UP000076603">
    <property type="component" value="Unassembled WGS sequence"/>
</dbReference>
<proteinExistence type="predicted"/>
<keyword evidence="1" id="KW-0812">Transmembrane</keyword>
<organism evidence="2 3">
    <name type="scientific">Clostridium magnum DSM 2767</name>
    <dbReference type="NCBI Taxonomy" id="1121326"/>
    <lineage>
        <taxon>Bacteria</taxon>
        <taxon>Bacillati</taxon>
        <taxon>Bacillota</taxon>
        <taxon>Clostridia</taxon>
        <taxon>Eubacteriales</taxon>
        <taxon>Clostridiaceae</taxon>
        <taxon>Clostridium</taxon>
    </lineage>
</organism>
<dbReference type="RefSeq" id="WP_066617291.1">
    <property type="nucleotide sequence ID" value="NZ_FQXL01000015.1"/>
</dbReference>
<feature type="transmembrane region" description="Helical" evidence="1">
    <location>
        <begin position="7"/>
        <end position="26"/>
    </location>
</feature>
<keyword evidence="1" id="KW-0472">Membrane</keyword>
<accession>A0A162U443</accession>
<evidence type="ECO:0000313" key="2">
    <source>
        <dbReference type="EMBL" id="KZL93405.1"/>
    </source>
</evidence>
<protein>
    <submittedName>
        <fullName evidence="2">Uncharacterized protein</fullName>
    </submittedName>
</protein>